<dbReference type="CDD" id="cd02146">
    <property type="entry name" value="NfsA-like"/>
    <property type="match status" value="1"/>
</dbReference>
<evidence type="ECO:0000256" key="1">
    <source>
        <dbReference type="ARBA" id="ARBA00008366"/>
    </source>
</evidence>
<keyword evidence="4 5" id="KW-0560">Oxidoreductase</keyword>
<dbReference type="Gene3D" id="3.40.109.10">
    <property type="entry name" value="NADH Oxidase"/>
    <property type="match status" value="1"/>
</dbReference>
<feature type="domain" description="Nitroreductase" evidence="6">
    <location>
        <begin position="9"/>
        <end position="159"/>
    </location>
</feature>
<sequence length="238" mass="27027">MNTMLQQLKNHRSIRQFTEQPISKELRTEILNAAKMASTSQHIQATHVIRITDPTVRKKLREICSDQAYVENAAEFWVFCADFAKHAGIVPNAEFDWTEWLLVGAIDTGIFAQNVLTAAEACGLGGVFIGSLRNDIEQVDKLLKLPKYVVPLVGMCLGYPAQDPILRPRFPAEMLCSENEYTPLDPAKLTAFDAEISDYYQMRSQKTLTWSDYMKGVFSEQKRPQILSYLQSKGFVQR</sequence>
<dbReference type="InterPro" id="IPR029479">
    <property type="entry name" value="Nitroreductase"/>
</dbReference>
<keyword evidence="5" id="KW-0521">NADP</keyword>
<dbReference type="SUPFAM" id="SSF55469">
    <property type="entry name" value="FMN-dependent nitroreductase-like"/>
    <property type="match status" value="1"/>
</dbReference>
<name>A0ABX6UZJ1_9PAST</name>
<dbReference type="GO" id="GO:0052873">
    <property type="term" value="F:FMN reductase (NADPH) activity"/>
    <property type="evidence" value="ECO:0007669"/>
    <property type="project" value="UniProtKB-EC"/>
</dbReference>
<proteinExistence type="inferred from homology"/>
<dbReference type="PIRSF" id="PIRSF005426">
    <property type="entry name" value="Frp"/>
    <property type="match status" value="1"/>
</dbReference>
<evidence type="ECO:0000313" key="8">
    <source>
        <dbReference type="Proteomes" id="UP000663069"/>
    </source>
</evidence>
<dbReference type="InterPro" id="IPR016446">
    <property type="entry name" value="Flavin_OxRdtase_Frp"/>
</dbReference>
<reference evidence="7 8" key="1">
    <citation type="submission" date="2020-10" db="EMBL/GenBank/DDBJ databases">
        <title>Genome Sequencing of Rodentibacter spp. strain DSM111151.</title>
        <authorList>
            <person name="Benga L."/>
            <person name="Lautwein T."/>
        </authorList>
    </citation>
    <scope>NUCLEOTIDE SEQUENCE [LARGE SCALE GENOMIC DNA]</scope>
    <source>
        <strain evidence="7 8">DSM 111151</strain>
    </source>
</reference>
<accession>A0ABX6UZJ1</accession>
<protein>
    <submittedName>
        <fullName evidence="7">Oxygen-insensitive NADPH nitroreductase</fullName>
        <ecNumber evidence="7">1.5.1.38</ecNumber>
    </submittedName>
</protein>
<comment type="similarity">
    <text evidence="1 5">Belongs to the flavin oxidoreductase frp family.</text>
</comment>
<dbReference type="Proteomes" id="UP000663069">
    <property type="component" value="Chromosome"/>
</dbReference>
<evidence type="ECO:0000256" key="2">
    <source>
        <dbReference type="ARBA" id="ARBA00022630"/>
    </source>
</evidence>
<dbReference type="RefSeq" id="WP_194813106.1">
    <property type="nucleotide sequence ID" value="NZ_CP063056.1"/>
</dbReference>
<evidence type="ECO:0000256" key="4">
    <source>
        <dbReference type="ARBA" id="ARBA00023002"/>
    </source>
</evidence>
<dbReference type="EMBL" id="CP063056">
    <property type="protein sequence ID" value="QPB43550.1"/>
    <property type="molecule type" value="Genomic_DNA"/>
</dbReference>
<dbReference type="InterPro" id="IPR000415">
    <property type="entry name" value="Nitroreductase-like"/>
</dbReference>
<dbReference type="PANTHER" id="PTHR43425">
    <property type="entry name" value="OXYGEN-INSENSITIVE NADPH NITROREDUCTASE"/>
    <property type="match status" value="1"/>
</dbReference>
<evidence type="ECO:0000313" key="7">
    <source>
        <dbReference type="EMBL" id="QPB43550.1"/>
    </source>
</evidence>
<dbReference type="PANTHER" id="PTHR43425:SF2">
    <property type="entry name" value="OXYGEN-INSENSITIVE NADPH NITROREDUCTASE"/>
    <property type="match status" value="1"/>
</dbReference>
<dbReference type="Pfam" id="PF00881">
    <property type="entry name" value="Nitroreductase"/>
    <property type="match status" value="1"/>
</dbReference>
<dbReference type="NCBIfam" id="NF008033">
    <property type="entry name" value="PRK10765.1"/>
    <property type="match status" value="1"/>
</dbReference>
<organism evidence="7 8">
    <name type="scientific">Rodentibacter haemolyticus</name>
    <dbReference type="NCBI Taxonomy" id="2778911"/>
    <lineage>
        <taxon>Bacteria</taxon>
        <taxon>Pseudomonadati</taxon>
        <taxon>Pseudomonadota</taxon>
        <taxon>Gammaproteobacteria</taxon>
        <taxon>Pasteurellales</taxon>
        <taxon>Pasteurellaceae</taxon>
        <taxon>Rodentibacter</taxon>
    </lineage>
</organism>
<keyword evidence="3 5" id="KW-0288">FMN</keyword>
<keyword evidence="2 5" id="KW-0285">Flavoprotein</keyword>
<gene>
    <name evidence="7" type="primary">nfsA</name>
    <name evidence="7" type="ORF">IHV77_05605</name>
</gene>
<evidence type="ECO:0000259" key="6">
    <source>
        <dbReference type="Pfam" id="PF00881"/>
    </source>
</evidence>
<dbReference type="EC" id="1.5.1.38" evidence="7"/>
<evidence type="ECO:0000256" key="3">
    <source>
        <dbReference type="ARBA" id="ARBA00022643"/>
    </source>
</evidence>
<evidence type="ECO:0000256" key="5">
    <source>
        <dbReference type="PIRNR" id="PIRNR005426"/>
    </source>
</evidence>
<keyword evidence="8" id="KW-1185">Reference proteome</keyword>